<proteinExistence type="predicted"/>
<reference evidence="1 2" key="1">
    <citation type="submission" date="2020-08" db="EMBL/GenBank/DDBJ databases">
        <title>Genomic Encyclopedia of Type Strains, Phase IV (KMG-IV): sequencing the most valuable type-strain genomes for metagenomic binning, comparative biology and taxonomic classification.</title>
        <authorList>
            <person name="Goeker M."/>
        </authorList>
    </citation>
    <scope>NUCLEOTIDE SEQUENCE [LARGE SCALE GENOMIC DNA]</scope>
    <source>
        <strain evidence="1 2">DSM 10633</strain>
    </source>
</reference>
<sequence length="483" mass="57338">MKSKVLFTLMIVGIAFFVFVVAQLDQWDFHKRYHQHKEIDTNTITPIEFSNIKTHLPVIRIETKGQRIPGAPIMIDRNNYYYELSENGEAEIETTITLYEAHAEPIKFTGMIHYRGHSSRFFNKKSYDVAIVDQNKNKLDISLLGMEADNNWVLHGPYLDRSLIRNYVAMNLAGEMMPYAPDVRFVELFVDDRYEGLYVLMEKVSKGEGRVPIATPERNSHQTGYIVNVDRIKKMDVILNDFLMDTYKVYPSGVELIYPNEAQYSEARYQFVNQDFSYIAHCIYQIPFAHGEKEYRKLINVQAFYDYFIINELFRNVDAGLYSTYFYRELGGKLTPVVWDFNNALDNYQSIPFDETDFSLTHSMFYEQLLKDEDFVDGLIRRYRYLRQTTLSTERIHRYIDETVEFLGDAIERNNYRWSEMYDLNRYDRFNYLSPAERNVMSHSEAIEQMKDYIEERGEWLDENIEVLYQYSHPSRHGHESIK</sequence>
<gene>
    <name evidence="1" type="ORF">HNR36_000473</name>
</gene>
<dbReference type="AlphaFoldDB" id="A0A840PQ91"/>
<evidence type="ECO:0000313" key="2">
    <source>
        <dbReference type="Proteomes" id="UP000557217"/>
    </source>
</evidence>
<comment type="caution">
    <text evidence="1">The sequence shown here is derived from an EMBL/GenBank/DDBJ whole genome shotgun (WGS) entry which is preliminary data.</text>
</comment>
<protein>
    <recommendedName>
        <fullName evidence="3">Spore coat protein CotH</fullName>
    </recommendedName>
</protein>
<dbReference type="InterPro" id="IPR014867">
    <property type="entry name" value="Spore_coat_CotH_CotH2/3/7"/>
</dbReference>
<dbReference type="RefSeq" id="WP_016837092.1">
    <property type="nucleotide sequence ID" value="NZ_JAAXPW010000003.1"/>
</dbReference>
<dbReference type="Proteomes" id="UP000557217">
    <property type="component" value="Unassembled WGS sequence"/>
</dbReference>
<organism evidence="1 2">
    <name type="scientific">Ureibacillus thermosphaericus</name>
    <dbReference type="NCBI Taxonomy" id="51173"/>
    <lineage>
        <taxon>Bacteria</taxon>
        <taxon>Bacillati</taxon>
        <taxon>Bacillota</taxon>
        <taxon>Bacilli</taxon>
        <taxon>Bacillales</taxon>
        <taxon>Caryophanaceae</taxon>
        <taxon>Ureibacillus</taxon>
    </lineage>
</organism>
<evidence type="ECO:0008006" key="3">
    <source>
        <dbReference type="Google" id="ProtNLM"/>
    </source>
</evidence>
<name>A0A840PQ91_URETH</name>
<dbReference type="EMBL" id="JACHGZ010000003">
    <property type="protein sequence ID" value="MBB5148090.1"/>
    <property type="molecule type" value="Genomic_DNA"/>
</dbReference>
<keyword evidence="2" id="KW-1185">Reference proteome</keyword>
<dbReference type="Pfam" id="PF08757">
    <property type="entry name" value="CotH"/>
    <property type="match status" value="1"/>
</dbReference>
<accession>A0A840PQ91</accession>
<evidence type="ECO:0000313" key="1">
    <source>
        <dbReference type="EMBL" id="MBB5148090.1"/>
    </source>
</evidence>